<sequence>MQKFKLSLVFYTQFLWVSLFANFFFYFIGIPIIVSLSAKIAFLGFFIFWRKIKDEKSPYVFYQNLGLSLRYLFLSVVVFDAVLLKICYAVFNFLL</sequence>
<name>A0ABU1K4T0_9FLAO</name>
<keyword evidence="1" id="KW-0812">Transmembrane</keyword>
<keyword evidence="3" id="KW-1185">Reference proteome</keyword>
<evidence type="ECO:0000313" key="3">
    <source>
        <dbReference type="Proteomes" id="UP001257659"/>
    </source>
</evidence>
<reference evidence="2 3" key="1">
    <citation type="submission" date="2023-07" db="EMBL/GenBank/DDBJ databases">
        <title>Genomic Encyclopedia of Type Strains, Phase IV (KMG-IV): sequencing the most valuable type-strain genomes for metagenomic binning, comparative biology and taxonomic classification.</title>
        <authorList>
            <person name="Goeker M."/>
        </authorList>
    </citation>
    <scope>NUCLEOTIDE SEQUENCE [LARGE SCALE GENOMIC DNA]</scope>
    <source>
        <strain evidence="2 3">DSM 102814</strain>
    </source>
</reference>
<evidence type="ECO:0000313" key="2">
    <source>
        <dbReference type="EMBL" id="MDR6300596.1"/>
    </source>
</evidence>
<organism evidence="2 3">
    <name type="scientific">Mesonia maritima</name>
    <dbReference type="NCBI Taxonomy" id="1793873"/>
    <lineage>
        <taxon>Bacteria</taxon>
        <taxon>Pseudomonadati</taxon>
        <taxon>Bacteroidota</taxon>
        <taxon>Flavobacteriia</taxon>
        <taxon>Flavobacteriales</taxon>
        <taxon>Flavobacteriaceae</taxon>
        <taxon>Mesonia</taxon>
    </lineage>
</organism>
<comment type="caution">
    <text evidence="2">The sequence shown here is derived from an EMBL/GenBank/DDBJ whole genome shotgun (WGS) entry which is preliminary data.</text>
</comment>
<dbReference type="EMBL" id="JAVDQA010000002">
    <property type="protein sequence ID" value="MDR6300596.1"/>
    <property type="molecule type" value="Genomic_DNA"/>
</dbReference>
<proteinExistence type="predicted"/>
<evidence type="ECO:0000256" key="1">
    <source>
        <dbReference type="SAM" id="Phobius"/>
    </source>
</evidence>
<keyword evidence="1" id="KW-0472">Membrane</keyword>
<accession>A0ABU1K4T0</accession>
<dbReference type="Proteomes" id="UP001257659">
    <property type="component" value="Unassembled WGS sequence"/>
</dbReference>
<feature type="transmembrane region" description="Helical" evidence="1">
    <location>
        <begin position="23"/>
        <end position="48"/>
    </location>
</feature>
<evidence type="ECO:0008006" key="4">
    <source>
        <dbReference type="Google" id="ProtNLM"/>
    </source>
</evidence>
<protein>
    <recommendedName>
        <fullName evidence="4">ATP synthase F0 subunit 8</fullName>
    </recommendedName>
</protein>
<gene>
    <name evidence="2" type="ORF">GGR31_001227</name>
</gene>
<keyword evidence="1" id="KW-1133">Transmembrane helix</keyword>
<feature type="transmembrane region" description="Helical" evidence="1">
    <location>
        <begin position="69"/>
        <end position="91"/>
    </location>
</feature>